<feature type="region of interest" description="Disordered" evidence="2">
    <location>
        <begin position="1"/>
        <end position="87"/>
    </location>
</feature>
<accession>A0A8E0VQA6</accession>
<keyword evidence="1" id="KW-0175">Coiled coil</keyword>
<feature type="coiled-coil region" evidence="1">
    <location>
        <begin position="503"/>
        <end position="530"/>
    </location>
</feature>
<feature type="region of interest" description="Disordered" evidence="2">
    <location>
        <begin position="355"/>
        <end position="391"/>
    </location>
</feature>
<dbReference type="OrthoDB" id="443402at2759"/>
<evidence type="ECO:0000313" key="4">
    <source>
        <dbReference type="Proteomes" id="UP000728185"/>
    </source>
</evidence>
<feature type="compositionally biased region" description="Polar residues" evidence="2">
    <location>
        <begin position="138"/>
        <end position="165"/>
    </location>
</feature>
<feature type="compositionally biased region" description="Basic and acidic residues" evidence="2">
    <location>
        <begin position="1"/>
        <end position="14"/>
    </location>
</feature>
<dbReference type="Proteomes" id="UP000728185">
    <property type="component" value="Unassembled WGS sequence"/>
</dbReference>
<dbReference type="EMBL" id="LUCM01001864">
    <property type="protein sequence ID" value="KAA0198241.1"/>
    <property type="molecule type" value="Genomic_DNA"/>
</dbReference>
<evidence type="ECO:0000313" key="3">
    <source>
        <dbReference type="EMBL" id="KAA0198241.1"/>
    </source>
</evidence>
<feature type="region of interest" description="Disordered" evidence="2">
    <location>
        <begin position="138"/>
        <end position="179"/>
    </location>
</feature>
<reference evidence="3" key="1">
    <citation type="submission" date="2019-05" db="EMBL/GenBank/DDBJ databases">
        <title>Annotation for the trematode Fasciolopsis buski.</title>
        <authorList>
            <person name="Choi Y.-J."/>
        </authorList>
    </citation>
    <scope>NUCLEOTIDE SEQUENCE</scope>
    <source>
        <strain evidence="3">HT</strain>
        <tissue evidence="3">Whole worm</tissue>
    </source>
</reference>
<keyword evidence="3" id="KW-0808">Transferase</keyword>
<evidence type="ECO:0000256" key="1">
    <source>
        <dbReference type="SAM" id="Coils"/>
    </source>
</evidence>
<organism evidence="3 4">
    <name type="scientific">Fasciolopsis buskii</name>
    <dbReference type="NCBI Taxonomy" id="27845"/>
    <lineage>
        <taxon>Eukaryota</taxon>
        <taxon>Metazoa</taxon>
        <taxon>Spiralia</taxon>
        <taxon>Lophotrochozoa</taxon>
        <taxon>Platyhelminthes</taxon>
        <taxon>Trematoda</taxon>
        <taxon>Digenea</taxon>
        <taxon>Plagiorchiida</taxon>
        <taxon>Echinostomata</taxon>
        <taxon>Echinostomatoidea</taxon>
        <taxon>Fasciolidae</taxon>
        <taxon>Fasciolopsis</taxon>
    </lineage>
</organism>
<name>A0A8E0VQA6_9TREM</name>
<gene>
    <name evidence="3" type="ORF">FBUS_04342</name>
</gene>
<sequence>MGKEITESGCDTRNRHSHSLGSLTASGRLHRSVSNTNTATDIRRCRSKGHISDTGVRSVSYSRASQQRNRSAAAQRRRQRQTPTNSDLAYVLRAKLNPSGIPLTKSSLSKSRRLHRTVVDGRLASLSLNSDSRLMLSSASDSNVDSCPTGSSGHTTPSESTSLSSAGCVHGENHMGSGPDHEIEKTSDCIHYAPSGGAHASHTPKIRRHPVVWNSACSSSSSSSSFVSSSLPSTRNRSPPLIANDKVTRGISPTVFSSDAHGLSSSMAVDSSATSRRNPDQPPIRITLSLSGTKTTKSDIIPDDSEADITLTAEPEHKPDPGDSSVARRRAVRKCRQVAQPSHPLVQPPVKFRSLIPKHSGRGRPPTLCRPGRSPKGRPPLVRPRKVAPPSKVRVNHTANVEVLHAETVAQIQSTKADLSQSYGLNEPGMASFTCHYQPVQLESLQKANQHALRTSSDANIGHSQQAVPLALTQYLELTKRVFMDHLATIRSPAYVDLVRQQLAIEQARQAELLARKRTLEENIKRLHADGCELLHNFTKRLGILISTPSAFFAQARKLIKHHHMLEDKITEFRNEISQLSSANQELVRRHQVEAARLLSTALNSSKPTRHIRGKREQKPFLYELPPAVSPSERCSSMEQSITVNADMSIFIAPNSALPVPVNSNPPSLTHMTQNIDEEPTRTHSSKSFFGHRNRRSLPRLSPQSTVSHSSPLSGTSHSVPHSQAPILFRSPEEPVRLGNYDGIPPPPPLLPMHNHPETSYSRSDSIVPPGTISPNPGPRDSVEICRSKSMHASLQDLIIDEFSRPKLPYSTFSHSPAISSHEPNVITLSQPPTHSLPPRKRAWSVTDSGHSWTKYPRFQLSASTIASVTTGSFPSSPPALSPVSAVSPDYSDPINVEQIADTNAGGSNGVRGSPSRILSSLPNSCSIPPPLLCVTEYSPASSLSGTPISLPGLPLVATTALRP</sequence>
<dbReference type="GO" id="GO:0032259">
    <property type="term" value="P:methylation"/>
    <property type="evidence" value="ECO:0007669"/>
    <property type="project" value="UniProtKB-KW"/>
</dbReference>
<feature type="compositionally biased region" description="Low complexity" evidence="2">
    <location>
        <begin position="264"/>
        <end position="275"/>
    </location>
</feature>
<dbReference type="AlphaFoldDB" id="A0A8E0VQA6"/>
<feature type="region of interest" description="Disordered" evidence="2">
    <location>
        <begin position="218"/>
        <end position="333"/>
    </location>
</feature>
<dbReference type="GO" id="GO:0008168">
    <property type="term" value="F:methyltransferase activity"/>
    <property type="evidence" value="ECO:0007669"/>
    <property type="project" value="UniProtKB-KW"/>
</dbReference>
<keyword evidence="3" id="KW-0489">Methyltransferase</keyword>
<proteinExistence type="predicted"/>
<evidence type="ECO:0000256" key="2">
    <source>
        <dbReference type="SAM" id="MobiDB-lite"/>
    </source>
</evidence>
<keyword evidence="4" id="KW-1185">Reference proteome</keyword>
<protein>
    <submittedName>
        <fullName evidence="3">Histone H3-K79 methyltransferase</fullName>
    </submittedName>
</protein>
<feature type="coiled-coil region" evidence="1">
    <location>
        <begin position="563"/>
        <end position="590"/>
    </location>
</feature>
<comment type="caution">
    <text evidence="3">The sequence shown here is derived from an EMBL/GenBank/DDBJ whole genome shotgun (WGS) entry which is preliminary data.</text>
</comment>
<feature type="compositionally biased region" description="Low complexity" evidence="2">
    <location>
        <begin position="705"/>
        <end position="721"/>
    </location>
</feature>
<feature type="compositionally biased region" description="Low complexity" evidence="2">
    <location>
        <begin position="62"/>
        <end position="74"/>
    </location>
</feature>
<feature type="region of interest" description="Disordered" evidence="2">
    <location>
        <begin position="673"/>
        <end position="723"/>
    </location>
</feature>
<feature type="compositionally biased region" description="Low complexity" evidence="2">
    <location>
        <begin position="218"/>
        <end position="233"/>
    </location>
</feature>
<feature type="region of interest" description="Disordered" evidence="2">
    <location>
        <begin position="757"/>
        <end position="778"/>
    </location>
</feature>